<dbReference type="InterPro" id="IPR013264">
    <property type="entry name" value="DNAG_N"/>
</dbReference>
<dbReference type="HAMAP" id="MF_00974">
    <property type="entry name" value="DNA_primase_DnaG"/>
    <property type="match status" value="1"/>
</dbReference>
<dbReference type="SUPFAM" id="SSF48024">
    <property type="entry name" value="N-terminal domain of DnaB helicase"/>
    <property type="match status" value="1"/>
</dbReference>
<keyword evidence="1 12" id="KW-0240">DNA-directed RNA polymerase</keyword>
<dbReference type="InterPro" id="IPR036185">
    <property type="entry name" value="DNA_heli_DnaB-like_N_sf"/>
</dbReference>
<keyword evidence="6 12" id="KW-0479">Metal-binding</keyword>
<organism evidence="16 17">
    <name type="scientific">Virgibacillus chiguensis</name>
    <dbReference type="NCBI Taxonomy" id="411959"/>
    <lineage>
        <taxon>Bacteria</taxon>
        <taxon>Bacillati</taxon>
        <taxon>Bacillota</taxon>
        <taxon>Bacilli</taxon>
        <taxon>Bacillales</taxon>
        <taxon>Bacillaceae</taxon>
        <taxon>Virgibacillus</taxon>
    </lineage>
</organism>
<protein>
    <recommendedName>
        <fullName evidence="12 13">DNA primase</fullName>
        <ecNumber evidence="12">2.7.7.101</ecNumber>
    </recommendedName>
</protein>
<comment type="similarity">
    <text evidence="12 13">Belongs to the DnaG primase family.</text>
</comment>
<dbReference type="Pfam" id="PF13155">
    <property type="entry name" value="Toprim_2"/>
    <property type="match status" value="1"/>
</dbReference>
<keyword evidence="4 12" id="KW-0548">Nucleotidyltransferase</keyword>
<dbReference type="InterPro" id="IPR006295">
    <property type="entry name" value="DNA_primase_DnaG"/>
</dbReference>
<dbReference type="PANTHER" id="PTHR30313">
    <property type="entry name" value="DNA PRIMASE"/>
    <property type="match status" value="1"/>
</dbReference>
<dbReference type="Pfam" id="PF01807">
    <property type="entry name" value="Zn_ribbon_DnaG"/>
    <property type="match status" value="1"/>
</dbReference>
<dbReference type="Gene3D" id="3.90.580.10">
    <property type="entry name" value="Zinc finger, CHC2-type domain"/>
    <property type="match status" value="1"/>
</dbReference>
<dbReference type="Proteomes" id="UP000184079">
    <property type="component" value="Unassembled WGS sequence"/>
</dbReference>
<keyword evidence="11 12" id="KW-0804">Transcription</keyword>
<dbReference type="GO" id="GO:0003677">
    <property type="term" value="F:DNA binding"/>
    <property type="evidence" value="ECO:0007669"/>
    <property type="project" value="UniProtKB-KW"/>
</dbReference>
<gene>
    <name evidence="12" type="primary">dnaG</name>
    <name evidence="16" type="ORF">SAMN05421807_101297</name>
</gene>
<dbReference type="Gene3D" id="1.10.860.10">
    <property type="entry name" value="DNAb Helicase, Chain A"/>
    <property type="match status" value="1"/>
</dbReference>
<evidence type="ECO:0000256" key="13">
    <source>
        <dbReference type="PIRNR" id="PIRNR002811"/>
    </source>
</evidence>
<evidence type="ECO:0000256" key="2">
    <source>
        <dbReference type="ARBA" id="ARBA00022515"/>
    </source>
</evidence>
<sequence length="605" mass="69283">MANQIPEALIEEIRKANDIVDIIGDYVQLKKQGRNYFGLCPFHGEKTPSFSVTQDKQIFHCFGCGKGGNVVTFLMEIESFSFYEAIQFLAERSGISLPQSIQSPKDANLSKETQDMLSAHEWLTKLYHHLLRFTKEGKEGYAYLKDRGIDEKAADIFQLGFSPIADHLTVEFLKKKGFHEQLLVKAGLLQMNEAGNTSDRFRGRIIFPIRNHLGKTVAFGGRAVGDYKPKYINSPESELFHKGKLLYNFDLAKRYIRKENEVVLLEGQMDVIAAYQAGVHNAVATLGTALTEFQAKLLKRYVNNVIICYDGDRAGLDAAYKAAVILRQCGCEVRVAYLQANMDPDSFIRMHGGQAFNDEVIKASDTFMTFYMRFLKKDYQLNLEADRIQYVEKVLKQIATIDSSIEREYYLKELSNEFEISMEALMDEISGYREMFARNKDNQQKNRYTSSTVWNKVRSKLLPAFHNAERQLIAYMLQDVSIAEKVQEKIGASFHIDAHKIIATYLYAFYEEGNAPNVSLFLERITDTNLQQEITEIAMLPLQENISDKQLNDYVRTIIAKQTDKVTIQSLREQQKEAEKQNDPIKAAQIAKQIIELNYQLKHTN</sequence>
<dbReference type="InterPro" id="IPR037068">
    <property type="entry name" value="DNA_primase_core_N_sf"/>
</dbReference>
<dbReference type="InterPro" id="IPR034151">
    <property type="entry name" value="TOPRIM_DnaG_bac"/>
</dbReference>
<dbReference type="PROSITE" id="PS50880">
    <property type="entry name" value="TOPRIM"/>
    <property type="match status" value="1"/>
</dbReference>
<dbReference type="Pfam" id="PF10410">
    <property type="entry name" value="DnaB_bind"/>
    <property type="match status" value="1"/>
</dbReference>
<evidence type="ECO:0000256" key="14">
    <source>
        <dbReference type="PIRSR" id="PIRSR002811-1"/>
    </source>
</evidence>
<dbReference type="SUPFAM" id="SSF57783">
    <property type="entry name" value="Zinc beta-ribbon"/>
    <property type="match status" value="1"/>
</dbReference>
<evidence type="ECO:0000313" key="17">
    <source>
        <dbReference type="Proteomes" id="UP000184079"/>
    </source>
</evidence>
<feature type="domain" description="Toprim" evidence="15">
    <location>
        <begin position="260"/>
        <end position="341"/>
    </location>
</feature>
<evidence type="ECO:0000256" key="12">
    <source>
        <dbReference type="HAMAP-Rule" id="MF_00974"/>
    </source>
</evidence>
<dbReference type="InterPro" id="IPR002694">
    <property type="entry name" value="Znf_CHC2"/>
</dbReference>
<evidence type="ECO:0000256" key="5">
    <source>
        <dbReference type="ARBA" id="ARBA00022705"/>
    </source>
</evidence>
<proteinExistence type="inferred from homology"/>
<dbReference type="Gene3D" id="3.40.1360.10">
    <property type="match status" value="1"/>
</dbReference>
<keyword evidence="3 12" id="KW-0808">Transferase</keyword>
<reference evidence="17" key="1">
    <citation type="submission" date="2016-11" db="EMBL/GenBank/DDBJ databases">
        <authorList>
            <person name="Varghese N."/>
            <person name="Submissions S."/>
        </authorList>
    </citation>
    <scope>NUCLEOTIDE SEQUENCE [LARGE SCALE GENOMIC DNA]</scope>
    <source>
        <strain evidence="17">CGMCC 1.6496</strain>
    </source>
</reference>
<dbReference type="EC" id="2.7.7.101" evidence="12"/>
<dbReference type="Gene3D" id="3.90.980.10">
    <property type="entry name" value="DNA primase, catalytic core, N-terminal domain"/>
    <property type="match status" value="1"/>
</dbReference>
<keyword evidence="5 12" id="KW-0235">DNA replication</keyword>
<accession>A0A1M5LWV6</accession>
<dbReference type="GO" id="GO:1990077">
    <property type="term" value="C:primosome complex"/>
    <property type="evidence" value="ECO:0007669"/>
    <property type="project" value="UniProtKB-KW"/>
</dbReference>
<dbReference type="InterPro" id="IPR019475">
    <property type="entry name" value="DNA_primase_DnaB-bd"/>
</dbReference>
<keyword evidence="8 12" id="KW-0862">Zinc</keyword>
<evidence type="ECO:0000256" key="6">
    <source>
        <dbReference type="ARBA" id="ARBA00022723"/>
    </source>
</evidence>
<dbReference type="SMART" id="SM00400">
    <property type="entry name" value="ZnF_CHCC"/>
    <property type="match status" value="1"/>
</dbReference>
<keyword evidence="9" id="KW-0460">Magnesium</keyword>
<dbReference type="InterPro" id="IPR006171">
    <property type="entry name" value="TOPRIM_dom"/>
</dbReference>
<dbReference type="GO" id="GO:0003678">
    <property type="term" value="F:DNA helicase activity"/>
    <property type="evidence" value="ECO:0007669"/>
    <property type="project" value="InterPro"/>
</dbReference>
<comment type="catalytic activity">
    <reaction evidence="12">
        <text>ssDNA + n NTP = ssDNA/pppN(pN)n-1 hybrid + (n-1) diphosphate.</text>
        <dbReference type="EC" id="2.7.7.101"/>
    </reaction>
</comment>
<comment type="domain">
    <text evidence="12">Contains an N-terminal zinc-binding domain, a central core domain that contains the primase activity, and a C-terminal DnaB-binding domain.</text>
</comment>
<dbReference type="CDD" id="cd03364">
    <property type="entry name" value="TOPRIM_DnaG_primases"/>
    <property type="match status" value="1"/>
</dbReference>
<evidence type="ECO:0000259" key="15">
    <source>
        <dbReference type="PROSITE" id="PS50880"/>
    </source>
</evidence>
<dbReference type="PIRSF" id="PIRSF002811">
    <property type="entry name" value="DnaG"/>
    <property type="match status" value="1"/>
</dbReference>
<dbReference type="GO" id="GO:0000428">
    <property type="term" value="C:DNA-directed RNA polymerase complex"/>
    <property type="evidence" value="ECO:0007669"/>
    <property type="project" value="UniProtKB-KW"/>
</dbReference>
<dbReference type="EMBL" id="FQXD01000001">
    <property type="protein sequence ID" value="SHG69602.1"/>
    <property type="molecule type" value="Genomic_DNA"/>
</dbReference>
<dbReference type="GO" id="GO:0008270">
    <property type="term" value="F:zinc ion binding"/>
    <property type="evidence" value="ECO:0007669"/>
    <property type="project" value="UniProtKB-UniRule"/>
</dbReference>
<dbReference type="FunFam" id="3.90.580.10:FF:000001">
    <property type="entry name" value="DNA primase"/>
    <property type="match status" value="1"/>
</dbReference>
<dbReference type="Gene3D" id="6.10.140.360">
    <property type="match status" value="1"/>
</dbReference>
<dbReference type="AlphaFoldDB" id="A0A1M5LWV6"/>
<evidence type="ECO:0000256" key="8">
    <source>
        <dbReference type="ARBA" id="ARBA00022833"/>
    </source>
</evidence>
<dbReference type="GO" id="GO:0005524">
    <property type="term" value="F:ATP binding"/>
    <property type="evidence" value="ECO:0007669"/>
    <property type="project" value="InterPro"/>
</dbReference>
<dbReference type="PANTHER" id="PTHR30313:SF2">
    <property type="entry name" value="DNA PRIMASE"/>
    <property type="match status" value="1"/>
</dbReference>
<dbReference type="OrthoDB" id="9803773at2"/>
<evidence type="ECO:0000256" key="11">
    <source>
        <dbReference type="ARBA" id="ARBA00023163"/>
    </source>
</evidence>
<evidence type="ECO:0000256" key="4">
    <source>
        <dbReference type="ARBA" id="ARBA00022695"/>
    </source>
</evidence>
<dbReference type="SMART" id="SM00493">
    <property type="entry name" value="TOPRIM"/>
    <property type="match status" value="1"/>
</dbReference>
<dbReference type="GO" id="GO:0006269">
    <property type="term" value="P:DNA replication, synthesis of primer"/>
    <property type="evidence" value="ECO:0007669"/>
    <property type="project" value="UniProtKB-UniRule"/>
</dbReference>
<evidence type="ECO:0000256" key="1">
    <source>
        <dbReference type="ARBA" id="ARBA00022478"/>
    </source>
</evidence>
<keyword evidence="17" id="KW-1185">Reference proteome</keyword>
<dbReference type="Pfam" id="PF08275">
    <property type="entry name" value="DNAG_N"/>
    <property type="match status" value="1"/>
</dbReference>
<keyword evidence="7 12" id="KW-0863">Zinc-finger</keyword>
<dbReference type="GO" id="GO:0005737">
    <property type="term" value="C:cytoplasm"/>
    <property type="evidence" value="ECO:0007669"/>
    <property type="project" value="TreeGrafter"/>
</dbReference>
<dbReference type="InterPro" id="IPR050219">
    <property type="entry name" value="DnaG_primase"/>
</dbReference>
<keyword evidence="2 12" id="KW-0639">Primosome</keyword>
<dbReference type="RefSeq" id="WP_073004457.1">
    <property type="nucleotide sequence ID" value="NZ_FQXD01000001.1"/>
</dbReference>
<feature type="zinc finger region" description="CHC2-type" evidence="12 14">
    <location>
        <begin position="40"/>
        <end position="64"/>
    </location>
</feature>
<comment type="subunit">
    <text evidence="12">Monomer. Interacts with DnaB.</text>
</comment>
<dbReference type="NCBIfam" id="TIGR01391">
    <property type="entry name" value="dnaG"/>
    <property type="match status" value="1"/>
</dbReference>
<dbReference type="InterPro" id="IPR036977">
    <property type="entry name" value="DNA_primase_Znf_CHC2"/>
</dbReference>
<evidence type="ECO:0000256" key="7">
    <source>
        <dbReference type="ARBA" id="ARBA00022771"/>
    </source>
</evidence>
<dbReference type="InterPro" id="IPR030846">
    <property type="entry name" value="DnaG_bac"/>
</dbReference>
<evidence type="ECO:0000256" key="9">
    <source>
        <dbReference type="ARBA" id="ARBA00022842"/>
    </source>
</evidence>
<keyword evidence="10 12" id="KW-0238">DNA-binding</keyword>
<evidence type="ECO:0000256" key="10">
    <source>
        <dbReference type="ARBA" id="ARBA00023125"/>
    </source>
</evidence>
<dbReference type="InterPro" id="IPR016136">
    <property type="entry name" value="DNA_helicase_N/primase_C"/>
</dbReference>
<name>A0A1M5LWV6_9BACI</name>
<dbReference type="GO" id="GO:0003899">
    <property type="term" value="F:DNA-directed RNA polymerase activity"/>
    <property type="evidence" value="ECO:0007669"/>
    <property type="project" value="UniProtKB-UniRule"/>
</dbReference>
<evidence type="ECO:0000313" key="16">
    <source>
        <dbReference type="EMBL" id="SHG69602.1"/>
    </source>
</evidence>
<comment type="function">
    <text evidence="12 13">RNA polymerase that catalyzes the synthesis of short RNA molecules used as primers for DNA polymerase during DNA replication.</text>
</comment>
<evidence type="ECO:0000256" key="3">
    <source>
        <dbReference type="ARBA" id="ARBA00022679"/>
    </source>
</evidence>
<dbReference type="SUPFAM" id="SSF56731">
    <property type="entry name" value="DNA primase core"/>
    <property type="match status" value="1"/>
</dbReference>
<comment type="cofactor">
    <cofactor evidence="12 13 14">
        <name>Zn(2+)</name>
        <dbReference type="ChEBI" id="CHEBI:29105"/>
    </cofactor>
    <text evidence="12 13 14">Binds 1 zinc ion per monomer.</text>
</comment>